<accession>A0ABC9XJM9</accession>
<reference evidence="1 2" key="1">
    <citation type="submission" date="2024-06" db="EMBL/GenBank/DDBJ databases">
        <title>The draft genome of Grus japonensis, version 3.</title>
        <authorList>
            <person name="Nabeshima K."/>
            <person name="Suzuki S."/>
            <person name="Onuma M."/>
        </authorList>
    </citation>
    <scope>NUCLEOTIDE SEQUENCE [LARGE SCALE GENOMIC DNA]</scope>
    <source>
        <strain evidence="1 2">451A</strain>
    </source>
</reference>
<dbReference type="AlphaFoldDB" id="A0ABC9XJM9"/>
<protein>
    <submittedName>
        <fullName evidence="1">Uncharacterized protein</fullName>
    </submittedName>
</protein>
<dbReference type="Proteomes" id="UP001623348">
    <property type="component" value="Unassembled WGS sequence"/>
</dbReference>
<dbReference type="EMBL" id="BAAFJT010000018">
    <property type="protein sequence ID" value="GAB0197794.1"/>
    <property type="molecule type" value="Genomic_DNA"/>
</dbReference>
<proteinExistence type="predicted"/>
<keyword evidence="2" id="KW-1185">Reference proteome</keyword>
<name>A0ABC9XJM9_GRUJA</name>
<evidence type="ECO:0000313" key="2">
    <source>
        <dbReference type="Proteomes" id="UP001623348"/>
    </source>
</evidence>
<organism evidence="1 2">
    <name type="scientific">Grus japonensis</name>
    <name type="common">Japanese crane</name>
    <name type="synonym">Red-crowned crane</name>
    <dbReference type="NCBI Taxonomy" id="30415"/>
    <lineage>
        <taxon>Eukaryota</taxon>
        <taxon>Metazoa</taxon>
        <taxon>Chordata</taxon>
        <taxon>Craniata</taxon>
        <taxon>Vertebrata</taxon>
        <taxon>Euteleostomi</taxon>
        <taxon>Archelosauria</taxon>
        <taxon>Archosauria</taxon>
        <taxon>Dinosauria</taxon>
        <taxon>Saurischia</taxon>
        <taxon>Theropoda</taxon>
        <taxon>Coelurosauria</taxon>
        <taxon>Aves</taxon>
        <taxon>Neognathae</taxon>
        <taxon>Neoaves</taxon>
        <taxon>Gruiformes</taxon>
        <taxon>Gruidae</taxon>
        <taxon>Grus</taxon>
    </lineage>
</organism>
<comment type="caution">
    <text evidence="1">The sequence shown here is derived from an EMBL/GenBank/DDBJ whole genome shotgun (WGS) entry which is preliminary data.</text>
</comment>
<evidence type="ECO:0000313" key="1">
    <source>
        <dbReference type="EMBL" id="GAB0197794.1"/>
    </source>
</evidence>
<sequence>MPGDDASAWTTNPAWHEHPWKDLSTKKPVFPISSGFPAWLSPREAPALNGDGGRLRGPSALPFARRALDQDLFVTALGTR</sequence>
<gene>
    <name evidence="1" type="ORF">GRJ2_002244800</name>
</gene>